<organism evidence="2 3">
    <name type="scientific">Zosterops borbonicus</name>
    <dbReference type="NCBI Taxonomy" id="364589"/>
    <lineage>
        <taxon>Eukaryota</taxon>
        <taxon>Metazoa</taxon>
        <taxon>Chordata</taxon>
        <taxon>Craniata</taxon>
        <taxon>Vertebrata</taxon>
        <taxon>Euteleostomi</taxon>
        <taxon>Archelosauria</taxon>
        <taxon>Archosauria</taxon>
        <taxon>Dinosauria</taxon>
        <taxon>Saurischia</taxon>
        <taxon>Theropoda</taxon>
        <taxon>Coelurosauria</taxon>
        <taxon>Aves</taxon>
        <taxon>Neognathae</taxon>
        <taxon>Neoaves</taxon>
        <taxon>Telluraves</taxon>
        <taxon>Australaves</taxon>
        <taxon>Passeriformes</taxon>
        <taxon>Sylvioidea</taxon>
        <taxon>Zosteropidae</taxon>
        <taxon>Zosterops</taxon>
    </lineage>
</organism>
<evidence type="ECO:0000313" key="2">
    <source>
        <dbReference type="EMBL" id="TRZ22758.1"/>
    </source>
</evidence>
<gene>
    <name evidence="2" type="ORF">HGM15179_004371</name>
</gene>
<feature type="region of interest" description="Disordered" evidence="1">
    <location>
        <begin position="54"/>
        <end position="78"/>
    </location>
</feature>
<proteinExistence type="predicted"/>
<dbReference type="Proteomes" id="UP000796761">
    <property type="component" value="Unassembled WGS sequence"/>
</dbReference>
<evidence type="ECO:0000256" key="1">
    <source>
        <dbReference type="SAM" id="MobiDB-lite"/>
    </source>
</evidence>
<keyword evidence="3" id="KW-1185">Reference proteome</keyword>
<dbReference type="AlphaFoldDB" id="A0A8K1LR63"/>
<feature type="compositionally biased region" description="Basic and acidic residues" evidence="1">
    <location>
        <begin position="61"/>
        <end position="70"/>
    </location>
</feature>
<dbReference type="EMBL" id="SWJQ01000089">
    <property type="protein sequence ID" value="TRZ22758.1"/>
    <property type="molecule type" value="Genomic_DNA"/>
</dbReference>
<accession>A0A8K1LR63</accession>
<sequence length="288" mass="32073">MSSLRKQADVFAKLLSMIFEKSWQSEIPGEWKNRSIVPIFQKDRKVDPGYCPPVSITSVPGEDHGTDPPRHSAMAHQGQEGDLGQPVELYQGQFLPHQPMAFYDGVTASVGPIADRFLTTKIVAVFTETERTHLAPCYYWVQGEEAVAASGSGCSLCHCQLAALNTQTLTCKSHQIIIQKCCEIQTQSLELWIINVGVEGYQTCLSKDSVHCPFLQMEENYDGYEALEKLDSVTGELMTLRGRLWQSTGANFKLNHRYLWLDPFSSISPAEIDTSVVINILQQVVTSA</sequence>
<protein>
    <submittedName>
        <fullName evidence="2">Uncharacterized protein</fullName>
    </submittedName>
</protein>
<reference evidence="2" key="1">
    <citation type="submission" date="2019-04" db="EMBL/GenBank/DDBJ databases">
        <title>Genome assembly of Zosterops borbonicus 15179.</title>
        <authorList>
            <person name="Leroy T."/>
            <person name="Anselmetti Y."/>
            <person name="Tilak M.-K."/>
            <person name="Nabholz B."/>
        </authorList>
    </citation>
    <scope>NUCLEOTIDE SEQUENCE</scope>
    <source>
        <strain evidence="2">HGM_15179</strain>
        <tissue evidence="2">Muscle</tissue>
    </source>
</reference>
<comment type="caution">
    <text evidence="2">The sequence shown here is derived from an EMBL/GenBank/DDBJ whole genome shotgun (WGS) entry which is preliminary data.</text>
</comment>
<evidence type="ECO:0000313" key="3">
    <source>
        <dbReference type="Proteomes" id="UP000796761"/>
    </source>
</evidence>
<dbReference type="OrthoDB" id="10618106at2759"/>
<name>A0A8K1LR63_9PASS</name>